<dbReference type="GO" id="GO:0031250">
    <property type="term" value="C:anaerobic ribonucleoside-triphosphate reductase complex"/>
    <property type="evidence" value="ECO:0007669"/>
    <property type="project" value="TreeGrafter"/>
</dbReference>
<dbReference type="GO" id="GO:0006260">
    <property type="term" value="P:DNA replication"/>
    <property type="evidence" value="ECO:0007669"/>
    <property type="project" value="InterPro"/>
</dbReference>
<feature type="non-terminal residue" evidence="1">
    <location>
        <position position="1"/>
    </location>
</feature>
<sequence>QAWIKNHCRYESQSKRITGTKRNNCTLEETPGESAPYKFARTDIKEYPDSIHYVKGDIEEGAIYYTNSAHFAADAQIDIIDRITKQGKFNTLIESGSITHIFIGEQKISSESILNLVKKTWENTQSAQIVFSPEFTICQDCGKLSRGYGRELSTSAYGR</sequence>
<dbReference type="AlphaFoldDB" id="X1N4G8"/>
<dbReference type="PANTHER" id="PTHR21075">
    <property type="entry name" value="ANAEROBIC RIBONUCLEOSIDE-TRIPHOSPHATE REDUCTASE"/>
    <property type="match status" value="1"/>
</dbReference>
<proteinExistence type="predicted"/>
<organism evidence="1">
    <name type="scientific">marine sediment metagenome</name>
    <dbReference type="NCBI Taxonomy" id="412755"/>
    <lineage>
        <taxon>unclassified sequences</taxon>
        <taxon>metagenomes</taxon>
        <taxon>ecological metagenomes</taxon>
    </lineage>
</organism>
<reference evidence="1" key="1">
    <citation type="journal article" date="2014" name="Front. Microbiol.">
        <title>High frequency of phylogenetically diverse reductive dehalogenase-homologous genes in deep subseafloor sedimentary metagenomes.</title>
        <authorList>
            <person name="Kawai M."/>
            <person name="Futagami T."/>
            <person name="Toyoda A."/>
            <person name="Takaki Y."/>
            <person name="Nishi S."/>
            <person name="Hori S."/>
            <person name="Arai W."/>
            <person name="Tsubouchi T."/>
            <person name="Morono Y."/>
            <person name="Uchiyama I."/>
            <person name="Ito T."/>
            <person name="Fujiyama A."/>
            <person name="Inagaki F."/>
            <person name="Takami H."/>
        </authorList>
    </citation>
    <scope>NUCLEOTIDE SEQUENCE</scope>
    <source>
        <strain evidence="1">Expedition CK06-06</strain>
    </source>
</reference>
<accession>X1N4G8</accession>
<dbReference type="GO" id="GO:0009265">
    <property type="term" value="P:2'-deoxyribonucleotide biosynthetic process"/>
    <property type="evidence" value="ECO:0007669"/>
    <property type="project" value="TreeGrafter"/>
</dbReference>
<dbReference type="EMBL" id="BARV01017300">
    <property type="protein sequence ID" value="GAI21755.1"/>
    <property type="molecule type" value="Genomic_DNA"/>
</dbReference>
<evidence type="ECO:0000313" key="1">
    <source>
        <dbReference type="EMBL" id="GAI21755.1"/>
    </source>
</evidence>
<dbReference type="Pfam" id="PF13597">
    <property type="entry name" value="NRDD"/>
    <property type="match status" value="1"/>
</dbReference>
<dbReference type="GO" id="GO:0008998">
    <property type="term" value="F:ribonucleoside-triphosphate reductase (thioredoxin) activity"/>
    <property type="evidence" value="ECO:0007669"/>
    <property type="project" value="InterPro"/>
</dbReference>
<dbReference type="SUPFAM" id="SSF51998">
    <property type="entry name" value="PFL-like glycyl radical enzymes"/>
    <property type="match status" value="1"/>
</dbReference>
<comment type="caution">
    <text evidence="1">The sequence shown here is derived from an EMBL/GenBank/DDBJ whole genome shotgun (WGS) entry which is preliminary data.</text>
</comment>
<gene>
    <name evidence="1" type="ORF">S06H3_29520</name>
</gene>
<dbReference type="Gene3D" id="3.20.70.20">
    <property type="match status" value="1"/>
</dbReference>
<dbReference type="InterPro" id="IPR012833">
    <property type="entry name" value="NrdD"/>
</dbReference>
<name>X1N4G8_9ZZZZ</name>
<dbReference type="GO" id="GO:0004748">
    <property type="term" value="F:ribonucleoside-diphosphate reductase activity, thioredoxin disulfide as acceptor"/>
    <property type="evidence" value="ECO:0007669"/>
    <property type="project" value="TreeGrafter"/>
</dbReference>
<dbReference type="PANTHER" id="PTHR21075:SF0">
    <property type="entry name" value="ANAEROBIC RIBONUCLEOSIDE-TRIPHOSPHATE REDUCTASE"/>
    <property type="match status" value="1"/>
</dbReference>
<protein>
    <submittedName>
        <fullName evidence="1">Uncharacterized protein</fullName>
    </submittedName>
</protein>